<organism evidence="4 5">
    <name type="scientific">Streptococcus infantis</name>
    <dbReference type="NCBI Taxonomy" id="68892"/>
    <lineage>
        <taxon>Bacteria</taxon>
        <taxon>Bacillati</taxon>
        <taxon>Bacillota</taxon>
        <taxon>Bacilli</taxon>
        <taxon>Lactobacillales</taxon>
        <taxon>Streptococcaceae</taxon>
        <taxon>Streptococcus</taxon>
    </lineage>
</organism>
<keyword evidence="1" id="KW-0808">Transferase</keyword>
<dbReference type="RefSeq" id="WP_065203271.1">
    <property type="nucleotide sequence ID" value="NZ_KQ970823.1"/>
</dbReference>
<dbReference type="AlphaFoldDB" id="A0A139RCA0"/>
<evidence type="ECO:0000313" key="5">
    <source>
        <dbReference type="Proteomes" id="UP000072578"/>
    </source>
</evidence>
<feature type="domain" description="Glucosyltransferase 3-like C-terminal" evidence="3">
    <location>
        <begin position="177"/>
        <end position="341"/>
    </location>
</feature>
<name>A0A139RCA0_9STRE</name>
<feature type="domain" description="Glucosyltransferase 3-like N-terminal" evidence="2">
    <location>
        <begin position="11"/>
        <end position="152"/>
    </location>
</feature>
<evidence type="ECO:0000259" key="3">
    <source>
        <dbReference type="Pfam" id="PF26337"/>
    </source>
</evidence>
<dbReference type="SUPFAM" id="SSF53756">
    <property type="entry name" value="UDP-Glycosyltransferase/glycogen phosphorylase"/>
    <property type="match status" value="1"/>
</dbReference>
<evidence type="ECO:0000313" key="4">
    <source>
        <dbReference type="EMBL" id="KXU12334.1"/>
    </source>
</evidence>
<dbReference type="InterPro" id="IPR058591">
    <property type="entry name" value="Gtf3_N"/>
</dbReference>
<sequence>MKLIYYVEYKKREENTAGPKAPNDIYLISQNLNFKNLTIKIDENENKLIRKLKIILFWLSLFYKLKRNDIVIYQYPTYGVKDAIKFIPLLKKYKKIEFIAVIHDLDSLRIGLHSSSEIVTLADNLLLPMFDKIICHNNNMKNYLITKGFTKDQLSCIEIFDYVCTVDAKCKQNSEGIVIAGNLSKDKSPYLYKLIDSNLGFKLNLFGPNFDESQDLGENVEYLGSFKPDELPKKIEGKFGLVWDGDSIETCFGITGNYLRYNNPHKTSLYLASGLPVIIWKEAAMAKFIQENNVGILVDNLLDVEKVLQEISVDEYELLKKNAMKIGEKLREGYYYRRVIQSCIGRGVDG</sequence>
<dbReference type="Pfam" id="PF26334">
    <property type="entry name" value="Gtf3_N"/>
    <property type="match status" value="1"/>
</dbReference>
<evidence type="ECO:0000259" key="2">
    <source>
        <dbReference type="Pfam" id="PF26334"/>
    </source>
</evidence>
<comment type="caution">
    <text evidence="4">The sequence shown here is derived from an EMBL/GenBank/DDBJ whole genome shotgun (WGS) entry which is preliminary data.</text>
</comment>
<dbReference type="PATRIC" id="fig|68892.8.peg.1813"/>
<gene>
    <name evidence="4" type="ORF">SINDD18_01659</name>
</gene>
<dbReference type="Pfam" id="PF26337">
    <property type="entry name" value="Gtf3_C"/>
    <property type="match status" value="1"/>
</dbReference>
<dbReference type="EMBL" id="LQZF01000159">
    <property type="protein sequence ID" value="KXU12334.1"/>
    <property type="molecule type" value="Genomic_DNA"/>
</dbReference>
<proteinExistence type="predicted"/>
<dbReference type="Gene3D" id="3.40.50.2000">
    <property type="entry name" value="Glycogen Phosphorylase B"/>
    <property type="match status" value="2"/>
</dbReference>
<dbReference type="PIRSF" id="PIRSF007023">
    <property type="entry name" value="UDP-Galf_transf"/>
    <property type="match status" value="1"/>
</dbReference>
<protein>
    <submittedName>
        <fullName evidence="4">Nucleotide sugar synthetase-like protein</fullName>
    </submittedName>
</protein>
<accession>A0A139RCA0</accession>
<dbReference type="InterPro" id="IPR058592">
    <property type="entry name" value="Gtf3_C"/>
</dbReference>
<reference evidence="4 5" key="1">
    <citation type="submission" date="2016-01" db="EMBL/GenBank/DDBJ databases">
        <title>Highly variable Streptococcus oralis are common among viridans streptococci isolated from primates.</title>
        <authorList>
            <person name="Denapaite D."/>
            <person name="Rieger M."/>
            <person name="Koendgen S."/>
            <person name="Brueckner R."/>
            <person name="Ochigava I."/>
            <person name="Kappeler P."/>
            <person name="Maetz-Rensing K."/>
            <person name="Leendertz F."/>
            <person name="Hakenbeck R."/>
        </authorList>
    </citation>
    <scope>NUCLEOTIDE SEQUENCE [LARGE SCALE GENOMIC DNA]</scope>
    <source>
        <strain evidence="4 5">DD18</strain>
    </source>
</reference>
<dbReference type="Proteomes" id="UP000072578">
    <property type="component" value="Unassembled WGS sequence"/>
</dbReference>
<evidence type="ECO:0000256" key="1">
    <source>
        <dbReference type="ARBA" id="ARBA00022679"/>
    </source>
</evidence>